<evidence type="ECO:0000313" key="3">
    <source>
        <dbReference type="EMBL" id="KAJ8362506.1"/>
    </source>
</evidence>
<sequence>MPQSYWLSARYRCVQLTGQGGACDPASCLLHREHGFGAQRLARDTRDTRGDGITMEMGKDRDTVGFSRLSRVQSIRRLSGMLQRAAPALPQVTSGSAGKNRAFRSPHSKDCESRAAEEYPVYENILLIGEEKCVEDWPEDSPELRPDWKPAGRLRLRRDSMKVQTAWGEEDLMENSGKAVQKGRRFTLPFTSLRGSKSGDGLSEKGADLFKGREGEEDDQDEMDDCRTQHKREKKFKLNFLQRRDSKSGDGLSEKGADLFKGREGEEDDQDEMDDCRTQHKRGKKFKLNFLQRRDSKSGDGLSEKGADLFKGREGEEDDQDEMDDCRTQLTGSPPGATCSNYDLSEAAEAEWLSAQRDEYQISGAMAEETGGQEEGDTDSLMEWWNTVEQWDELPSDDEDLTEEEEVKLRRASCVNKLFMEQAEALWQHVIDLRAIAENLHEFHKKAKIASVTGGTTSAVGGVTAIAGLALAPVTLGVSPSSRRANISQDRKKVERIVEDYQAKMADISKCLGYVRLGMERVQTRSALQTSRGRRQDHASAGLHMASEAGDTADRAVQITVRAGSELASLAQGMDSYMGKSPRELKKDCKMEFVIKIREVAEHLHEGLVELNTIREDLQSAIYA</sequence>
<proteinExistence type="inferred from homology"/>
<feature type="compositionally biased region" description="Acidic residues" evidence="2">
    <location>
        <begin position="215"/>
        <end position="224"/>
    </location>
</feature>
<dbReference type="PANTHER" id="PTHR14096">
    <property type="entry name" value="APOLIPOPROTEIN L"/>
    <property type="match status" value="1"/>
</dbReference>
<gene>
    <name evidence="3" type="ORF">AAFF_G00371910</name>
</gene>
<dbReference type="InterPro" id="IPR008405">
    <property type="entry name" value="ApoL"/>
</dbReference>
<dbReference type="GO" id="GO:0005576">
    <property type="term" value="C:extracellular region"/>
    <property type="evidence" value="ECO:0007669"/>
    <property type="project" value="InterPro"/>
</dbReference>
<dbReference type="GO" id="GO:0008289">
    <property type="term" value="F:lipid binding"/>
    <property type="evidence" value="ECO:0007669"/>
    <property type="project" value="InterPro"/>
</dbReference>
<dbReference type="GO" id="GO:0006869">
    <property type="term" value="P:lipid transport"/>
    <property type="evidence" value="ECO:0007669"/>
    <property type="project" value="InterPro"/>
</dbReference>
<comment type="similarity">
    <text evidence="1">Belongs to the apolipoprotein L family.</text>
</comment>
<dbReference type="Pfam" id="PF05461">
    <property type="entry name" value="ApoL"/>
    <property type="match status" value="1"/>
</dbReference>
<evidence type="ECO:0000256" key="2">
    <source>
        <dbReference type="SAM" id="MobiDB-lite"/>
    </source>
</evidence>
<evidence type="ECO:0000313" key="4">
    <source>
        <dbReference type="Proteomes" id="UP001221898"/>
    </source>
</evidence>
<evidence type="ECO:0000256" key="1">
    <source>
        <dbReference type="ARBA" id="ARBA00010090"/>
    </source>
</evidence>
<dbReference type="PANTHER" id="PTHR14096:SF64">
    <property type="match status" value="1"/>
</dbReference>
<feature type="compositionally biased region" description="Basic and acidic residues" evidence="2">
    <location>
        <begin position="242"/>
        <end position="264"/>
    </location>
</feature>
<reference evidence="3" key="1">
    <citation type="journal article" date="2023" name="Science">
        <title>Genome structures resolve the early diversification of teleost fishes.</title>
        <authorList>
            <person name="Parey E."/>
            <person name="Louis A."/>
            <person name="Montfort J."/>
            <person name="Bouchez O."/>
            <person name="Roques C."/>
            <person name="Iampietro C."/>
            <person name="Lluch J."/>
            <person name="Castinel A."/>
            <person name="Donnadieu C."/>
            <person name="Desvignes T."/>
            <person name="Floi Bucao C."/>
            <person name="Jouanno E."/>
            <person name="Wen M."/>
            <person name="Mejri S."/>
            <person name="Dirks R."/>
            <person name="Jansen H."/>
            <person name="Henkel C."/>
            <person name="Chen W.J."/>
            <person name="Zahm M."/>
            <person name="Cabau C."/>
            <person name="Klopp C."/>
            <person name="Thompson A.W."/>
            <person name="Robinson-Rechavi M."/>
            <person name="Braasch I."/>
            <person name="Lecointre G."/>
            <person name="Bobe J."/>
            <person name="Postlethwait J.H."/>
            <person name="Berthelot C."/>
            <person name="Roest Crollius H."/>
            <person name="Guiguen Y."/>
        </authorList>
    </citation>
    <scope>NUCLEOTIDE SEQUENCE</scope>
    <source>
        <strain evidence="3">NC1722</strain>
    </source>
</reference>
<keyword evidence="4" id="KW-1185">Reference proteome</keyword>
<feature type="region of interest" description="Disordered" evidence="2">
    <location>
        <begin position="293"/>
        <end position="338"/>
    </location>
</feature>
<feature type="region of interest" description="Disordered" evidence="2">
    <location>
        <begin position="191"/>
        <end position="279"/>
    </location>
</feature>
<organism evidence="3 4">
    <name type="scientific">Aldrovandia affinis</name>
    <dbReference type="NCBI Taxonomy" id="143900"/>
    <lineage>
        <taxon>Eukaryota</taxon>
        <taxon>Metazoa</taxon>
        <taxon>Chordata</taxon>
        <taxon>Craniata</taxon>
        <taxon>Vertebrata</taxon>
        <taxon>Euteleostomi</taxon>
        <taxon>Actinopterygii</taxon>
        <taxon>Neopterygii</taxon>
        <taxon>Teleostei</taxon>
        <taxon>Notacanthiformes</taxon>
        <taxon>Halosauridae</taxon>
        <taxon>Aldrovandia</taxon>
    </lineage>
</organism>
<accession>A0AAD7VYH7</accession>
<protein>
    <submittedName>
        <fullName evidence="3">Uncharacterized protein</fullName>
    </submittedName>
</protein>
<feature type="compositionally biased region" description="Basic and acidic residues" evidence="2">
    <location>
        <begin position="202"/>
        <end position="214"/>
    </location>
</feature>
<dbReference type="GO" id="GO:0016020">
    <property type="term" value="C:membrane"/>
    <property type="evidence" value="ECO:0007669"/>
    <property type="project" value="TreeGrafter"/>
</dbReference>
<dbReference type="AlphaFoldDB" id="A0AAD7VYH7"/>
<dbReference type="GO" id="GO:0042157">
    <property type="term" value="P:lipoprotein metabolic process"/>
    <property type="evidence" value="ECO:0007669"/>
    <property type="project" value="InterPro"/>
</dbReference>
<feature type="compositionally biased region" description="Polar residues" evidence="2">
    <location>
        <begin position="328"/>
        <end position="338"/>
    </location>
</feature>
<comment type="caution">
    <text evidence="3">The sequence shown here is derived from an EMBL/GenBank/DDBJ whole genome shotgun (WGS) entry which is preliminary data.</text>
</comment>
<feature type="compositionally biased region" description="Acidic residues" evidence="2">
    <location>
        <begin position="265"/>
        <end position="274"/>
    </location>
</feature>
<name>A0AAD7VYH7_9TELE</name>
<dbReference type="EMBL" id="JAINUG010000650">
    <property type="protein sequence ID" value="KAJ8362506.1"/>
    <property type="molecule type" value="Genomic_DNA"/>
</dbReference>
<feature type="region of interest" description="Disordered" evidence="2">
    <location>
        <begin position="526"/>
        <end position="549"/>
    </location>
</feature>
<feature type="compositionally biased region" description="Basic and acidic residues" evidence="2">
    <location>
        <begin position="293"/>
        <end position="314"/>
    </location>
</feature>
<dbReference type="Proteomes" id="UP001221898">
    <property type="component" value="Unassembled WGS sequence"/>
</dbReference>
<feature type="compositionally biased region" description="Acidic residues" evidence="2">
    <location>
        <begin position="315"/>
        <end position="324"/>
    </location>
</feature>